<reference evidence="1 2" key="1">
    <citation type="journal article" date="2023" name="Sci. Data">
        <title>Genome assembly of the Korean intertidal mud-creeper Batillaria attramentaria.</title>
        <authorList>
            <person name="Patra A.K."/>
            <person name="Ho P.T."/>
            <person name="Jun S."/>
            <person name="Lee S.J."/>
            <person name="Kim Y."/>
            <person name="Won Y.J."/>
        </authorList>
    </citation>
    <scope>NUCLEOTIDE SEQUENCE [LARGE SCALE GENOMIC DNA]</scope>
    <source>
        <strain evidence="1">Wonlab-2016</strain>
    </source>
</reference>
<accession>A0ABD0K7W6</accession>
<dbReference type="AlphaFoldDB" id="A0ABD0K7W6"/>
<comment type="caution">
    <text evidence="1">The sequence shown here is derived from an EMBL/GenBank/DDBJ whole genome shotgun (WGS) entry which is preliminary data.</text>
</comment>
<keyword evidence="2" id="KW-1185">Reference proteome</keyword>
<feature type="non-terminal residue" evidence="1">
    <location>
        <position position="121"/>
    </location>
</feature>
<sequence>TGELSIGGREFASLTRKINRPLDPRPYSITEVTVTGCELNAVDAGHVTCLANGIVFHLAGSAHRVVALVLWRNPGYALGLGTIETVSVSSGLPHLRPACHATYTITMPSRTFRRGGHLQHR</sequence>
<dbReference type="EMBL" id="JACVVK020000231">
    <property type="protein sequence ID" value="KAK7483176.1"/>
    <property type="molecule type" value="Genomic_DNA"/>
</dbReference>
<dbReference type="Proteomes" id="UP001519460">
    <property type="component" value="Unassembled WGS sequence"/>
</dbReference>
<name>A0ABD0K7W6_9CAEN</name>
<evidence type="ECO:0000313" key="1">
    <source>
        <dbReference type="EMBL" id="KAK7483176.1"/>
    </source>
</evidence>
<gene>
    <name evidence="1" type="ORF">BaRGS_00025580</name>
</gene>
<organism evidence="1 2">
    <name type="scientific">Batillaria attramentaria</name>
    <dbReference type="NCBI Taxonomy" id="370345"/>
    <lineage>
        <taxon>Eukaryota</taxon>
        <taxon>Metazoa</taxon>
        <taxon>Spiralia</taxon>
        <taxon>Lophotrochozoa</taxon>
        <taxon>Mollusca</taxon>
        <taxon>Gastropoda</taxon>
        <taxon>Caenogastropoda</taxon>
        <taxon>Sorbeoconcha</taxon>
        <taxon>Cerithioidea</taxon>
        <taxon>Batillariidae</taxon>
        <taxon>Batillaria</taxon>
    </lineage>
</organism>
<evidence type="ECO:0000313" key="2">
    <source>
        <dbReference type="Proteomes" id="UP001519460"/>
    </source>
</evidence>
<proteinExistence type="predicted"/>
<protein>
    <submittedName>
        <fullName evidence="1">Uncharacterized protein</fullName>
    </submittedName>
</protein>
<feature type="non-terminal residue" evidence="1">
    <location>
        <position position="1"/>
    </location>
</feature>